<proteinExistence type="predicted"/>
<evidence type="ECO:0000313" key="1">
    <source>
        <dbReference type="EMBL" id="PTB42774.1"/>
    </source>
</evidence>
<reference evidence="1 2" key="1">
    <citation type="submission" date="2016-07" db="EMBL/GenBank/DDBJ databases">
        <title>Multiple horizontal gene transfer events from other fungi enriched the ability of initially mycotrophic Trichoderma (Ascomycota) to feed on dead plant biomass.</title>
        <authorList>
            <consortium name="DOE Joint Genome Institute"/>
            <person name="Aerts A."/>
            <person name="Atanasova L."/>
            <person name="Chenthamara K."/>
            <person name="Zhang J."/>
            <person name="Grujic M."/>
            <person name="Henrissat B."/>
            <person name="Kuo A."/>
            <person name="Salamov A."/>
            <person name="Lipzen A."/>
            <person name="Labutti K."/>
            <person name="Barry K."/>
            <person name="Miao Y."/>
            <person name="Rahimi M.J."/>
            <person name="Shen Q."/>
            <person name="Grigoriev I.V."/>
            <person name="Kubicek C.P."/>
            <person name="Druzhinina I.S."/>
        </authorList>
    </citation>
    <scope>NUCLEOTIDE SEQUENCE [LARGE SCALE GENOMIC DNA]</scope>
    <source>
        <strain evidence="1 2">CBS 433.97</strain>
    </source>
</reference>
<dbReference type="Proteomes" id="UP000240493">
    <property type="component" value="Unassembled WGS sequence"/>
</dbReference>
<keyword evidence="2" id="KW-1185">Reference proteome</keyword>
<organism evidence="1 2">
    <name type="scientific">Trichoderma asperellum (strain ATCC 204424 / CBS 433.97 / NBRC 101777)</name>
    <dbReference type="NCBI Taxonomy" id="1042311"/>
    <lineage>
        <taxon>Eukaryota</taxon>
        <taxon>Fungi</taxon>
        <taxon>Dikarya</taxon>
        <taxon>Ascomycota</taxon>
        <taxon>Pezizomycotina</taxon>
        <taxon>Sordariomycetes</taxon>
        <taxon>Hypocreomycetidae</taxon>
        <taxon>Hypocreales</taxon>
        <taxon>Hypocreaceae</taxon>
        <taxon>Trichoderma</taxon>
    </lineage>
</organism>
<name>A0A2T3ZDB0_TRIA4</name>
<sequence length="107" mass="12236">MGSARQYLALDRHIAHYTVNLLVLYNTAAILRVIVLPNVLPNCYVDIDLQMLAWIQFDYKDPPMRKSGWPDSTSFDYPILVSSLTEWIQPGEAAANSQQQCLHNEKE</sequence>
<evidence type="ECO:0000313" key="2">
    <source>
        <dbReference type="Proteomes" id="UP000240493"/>
    </source>
</evidence>
<gene>
    <name evidence="1" type="ORF">M441DRAFT_454684</name>
</gene>
<dbReference type="AlphaFoldDB" id="A0A2T3ZDB0"/>
<protein>
    <submittedName>
        <fullName evidence="1">Uncharacterized protein</fullName>
    </submittedName>
</protein>
<dbReference type="EMBL" id="KZ679259">
    <property type="protein sequence ID" value="PTB42774.1"/>
    <property type="molecule type" value="Genomic_DNA"/>
</dbReference>
<accession>A0A2T3ZDB0</accession>